<evidence type="ECO:0000256" key="2">
    <source>
        <dbReference type="SAM" id="Phobius"/>
    </source>
</evidence>
<feature type="transmembrane region" description="Helical" evidence="2">
    <location>
        <begin position="108"/>
        <end position="124"/>
    </location>
</feature>
<feature type="region of interest" description="Disordered" evidence="1">
    <location>
        <begin position="1"/>
        <end position="23"/>
    </location>
</feature>
<keyword evidence="2" id="KW-0472">Membrane</keyword>
<dbReference type="EMBL" id="PVZG01000004">
    <property type="protein sequence ID" value="PRY30853.1"/>
    <property type="molecule type" value="Genomic_DNA"/>
</dbReference>
<feature type="transmembrane region" description="Helical" evidence="2">
    <location>
        <begin position="80"/>
        <end position="101"/>
    </location>
</feature>
<sequence>MADTQQSTAGAPEQAGYAADDPYVPRRPRPTAWVGVVLFGGIMLLMVGGFQAVQGLVALFREDYYLVSPNGLVLEVDYTTWGWTHLLIGVVAVTTGIGVMLGQMWARVLGIVVGVISALVNIAFLSAYPIWCTIVIAMDVLVIYALAVHGREARSA</sequence>
<organism evidence="4 5">
    <name type="scientific">Pseudosporangium ferrugineum</name>
    <dbReference type="NCBI Taxonomy" id="439699"/>
    <lineage>
        <taxon>Bacteria</taxon>
        <taxon>Bacillati</taxon>
        <taxon>Actinomycetota</taxon>
        <taxon>Actinomycetes</taxon>
        <taxon>Micromonosporales</taxon>
        <taxon>Micromonosporaceae</taxon>
        <taxon>Pseudosporangium</taxon>
    </lineage>
</organism>
<evidence type="ECO:0000313" key="4">
    <source>
        <dbReference type="EMBL" id="PRY30853.1"/>
    </source>
</evidence>
<protein>
    <recommendedName>
        <fullName evidence="3">DUF7144 domain-containing protein</fullName>
    </recommendedName>
</protein>
<dbReference type="Pfam" id="PF23636">
    <property type="entry name" value="DUF7144"/>
    <property type="match status" value="1"/>
</dbReference>
<dbReference type="AlphaFoldDB" id="A0A2T0SC06"/>
<keyword evidence="2" id="KW-1133">Transmembrane helix</keyword>
<comment type="caution">
    <text evidence="4">The sequence shown here is derived from an EMBL/GenBank/DDBJ whole genome shotgun (WGS) entry which is preliminary data.</text>
</comment>
<reference evidence="4 5" key="1">
    <citation type="submission" date="2018-03" db="EMBL/GenBank/DDBJ databases">
        <title>Genomic Encyclopedia of Archaeal and Bacterial Type Strains, Phase II (KMG-II): from individual species to whole genera.</title>
        <authorList>
            <person name="Goeker M."/>
        </authorList>
    </citation>
    <scope>NUCLEOTIDE SEQUENCE [LARGE SCALE GENOMIC DNA]</scope>
    <source>
        <strain evidence="4 5">DSM 45348</strain>
    </source>
</reference>
<feature type="transmembrane region" description="Helical" evidence="2">
    <location>
        <begin position="130"/>
        <end position="148"/>
    </location>
</feature>
<evidence type="ECO:0000256" key="1">
    <source>
        <dbReference type="SAM" id="MobiDB-lite"/>
    </source>
</evidence>
<proteinExistence type="predicted"/>
<dbReference type="RefSeq" id="WP_106126445.1">
    <property type="nucleotide sequence ID" value="NZ_PVZG01000004.1"/>
</dbReference>
<dbReference type="OrthoDB" id="4482242at2"/>
<dbReference type="Proteomes" id="UP000239209">
    <property type="component" value="Unassembled WGS sequence"/>
</dbReference>
<feature type="transmembrane region" description="Helical" evidence="2">
    <location>
        <begin position="32"/>
        <end position="60"/>
    </location>
</feature>
<keyword evidence="5" id="KW-1185">Reference proteome</keyword>
<feature type="domain" description="DUF7144" evidence="3">
    <location>
        <begin position="37"/>
        <end position="151"/>
    </location>
</feature>
<accession>A0A2T0SC06</accession>
<evidence type="ECO:0000313" key="5">
    <source>
        <dbReference type="Proteomes" id="UP000239209"/>
    </source>
</evidence>
<gene>
    <name evidence="4" type="ORF">CLV70_104405</name>
</gene>
<dbReference type="InterPro" id="IPR055568">
    <property type="entry name" value="DUF7144"/>
</dbReference>
<evidence type="ECO:0000259" key="3">
    <source>
        <dbReference type="Pfam" id="PF23636"/>
    </source>
</evidence>
<name>A0A2T0SC06_9ACTN</name>
<keyword evidence="2" id="KW-0812">Transmembrane</keyword>